<dbReference type="PANTHER" id="PTHR33332">
    <property type="entry name" value="REVERSE TRANSCRIPTASE DOMAIN-CONTAINING PROTEIN"/>
    <property type="match status" value="1"/>
</dbReference>
<sequence length="177" mass="19747">MVSDAFILDLSVGFDTVDHPILLHHLSSLIHLSGTSFVWFESYLTNLLHFISNVIRRHGVKFHTYADDAQIYFSFCSTNSRSADVPSACLADIRAWMIANFLQLNVNKTEAMLLPPVNVFTPVDLNSSTSLALPHTHRARAQSRYPIRPPAVLPPPQLVPNQDRLLSPSHCPPPTIP</sequence>
<dbReference type="AlphaFoldDB" id="A0A4W3GPJ4"/>
<evidence type="ECO:0008006" key="4">
    <source>
        <dbReference type="Google" id="ProtNLM"/>
    </source>
</evidence>
<reference evidence="2" key="4">
    <citation type="submission" date="2025-08" db="UniProtKB">
        <authorList>
            <consortium name="Ensembl"/>
        </authorList>
    </citation>
    <scope>IDENTIFICATION</scope>
</reference>
<keyword evidence="3" id="KW-1185">Reference proteome</keyword>
<reference evidence="3" key="2">
    <citation type="journal article" date="2007" name="PLoS Biol.">
        <title>Survey sequencing and comparative analysis of the elephant shark (Callorhinchus milii) genome.</title>
        <authorList>
            <person name="Venkatesh B."/>
            <person name="Kirkness E.F."/>
            <person name="Loh Y.H."/>
            <person name="Halpern A.L."/>
            <person name="Lee A.P."/>
            <person name="Johnson J."/>
            <person name="Dandona N."/>
            <person name="Viswanathan L.D."/>
            <person name="Tay A."/>
            <person name="Venter J.C."/>
            <person name="Strausberg R.L."/>
            <person name="Brenner S."/>
        </authorList>
    </citation>
    <scope>NUCLEOTIDE SEQUENCE [LARGE SCALE GENOMIC DNA]</scope>
</reference>
<evidence type="ECO:0000313" key="2">
    <source>
        <dbReference type="Ensembl" id="ENSCMIP00000005461.1"/>
    </source>
</evidence>
<proteinExistence type="predicted"/>
<reference evidence="3" key="3">
    <citation type="journal article" date="2014" name="Nature">
        <title>Elephant shark genome provides unique insights into gnathostome evolution.</title>
        <authorList>
            <consortium name="International Elephant Shark Genome Sequencing Consortium"/>
            <person name="Venkatesh B."/>
            <person name="Lee A.P."/>
            <person name="Ravi V."/>
            <person name="Maurya A.K."/>
            <person name="Lian M.M."/>
            <person name="Swann J.B."/>
            <person name="Ohta Y."/>
            <person name="Flajnik M.F."/>
            <person name="Sutoh Y."/>
            <person name="Kasahara M."/>
            <person name="Hoon S."/>
            <person name="Gangu V."/>
            <person name="Roy S.W."/>
            <person name="Irimia M."/>
            <person name="Korzh V."/>
            <person name="Kondrychyn I."/>
            <person name="Lim Z.W."/>
            <person name="Tay B.H."/>
            <person name="Tohari S."/>
            <person name="Kong K.W."/>
            <person name="Ho S."/>
            <person name="Lorente-Galdos B."/>
            <person name="Quilez J."/>
            <person name="Marques-Bonet T."/>
            <person name="Raney B.J."/>
            <person name="Ingham P.W."/>
            <person name="Tay A."/>
            <person name="Hillier L.W."/>
            <person name="Minx P."/>
            <person name="Boehm T."/>
            <person name="Wilson R.K."/>
            <person name="Brenner S."/>
            <person name="Warren W.C."/>
        </authorList>
    </citation>
    <scope>NUCLEOTIDE SEQUENCE [LARGE SCALE GENOMIC DNA]</scope>
</reference>
<reference evidence="3" key="1">
    <citation type="journal article" date="2006" name="Science">
        <title>Ancient noncoding elements conserved in the human genome.</title>
        <authorList>
            <person name="Venkatesh B."/>
            <person name="Kirkness E.F."/>
            <person name="Loh Y.H."/>
            <person name="Halpern A.L."/>
            <person name="Lee A.P."/>
            <person name="Johnson J."/>
            <person name="Dandona N."/>
            <person name="Viswanathan L.D."/>
            <person name="Tay A."/>
            <person name="Venter J.C."/>
            <person name="Strausberg R.L."/>
            <person name="Brenner S."/>
        </authorList>
    </citation>
    <scope>NUCLEOTIDE SEQUENCE [LARGE SCALE GENOMIC DNA]</scope>
</reference>
<dbReference type="Ensembl" id="ENSCMIT00000005649.1">
    <property type="protein sequence ID" value="ENSCMIP00000005461.1"/>
    <property type="gene ID" value="ENSCMIG00000003169.1"/>
</dbReference>
<dbReference type="Proteomes" id="UP000314986">
    <property type="component" value="Unassembled WGS sequence"/>
</dbReference>
<dbReference type="InParanoid" id="A0A4W3GPJ4"/>
<evidence type="ECO:0000313" key="3">
    <source>
        <dbReference type="Proteomes" id="UP000314986"/>
    </source>
</evidence>
<feature type="region of interest" description="Disordered" evidence="1">
    <location>
        <begin position="145"/>
        <end position="177"/>
    </location>
</feature>
<dbReference type="GeneTree" id="ENSGT00970000196920"/>
<evidence type="ECO:0000256" key="1">
    <source>
        <dbReference type="SAM" id="MobiDB-lite"/>
    </source>
</evidence>
<organism evidence="2 3">
    <name type="scientific">Callorhinchus milii</name>
    <name type="common">Ghost shark</name>
    <dbReference type="NCBI Taxonomy" id="7868"/>
    <lineage>
        <taxon>Eukaryota</taxon>
        <taxon>Metazoa</taxon>
        <taxon>Chordata</taxon>
        <taxon>Craniata</taxon>
        <taxon>Vertebrata</taxon>
        <taxon>Chondrichthyes</taxon>
        <taxon>Holocephali</taxon>
        <taxon>Chimaeriformes</taxon>
        <taxon>Callorhinchidae</taxon>
        <taxon>Callorhinchus</taxon>
    </lineage>
</organism>
<protein>
    <recommendedName>
        <fullName evidence="4">Reverse transcriptase domain-containing protein</fullName>
    </recommendedName>
</protein>
<accession>A0A4W3GPJ4</accession>
<feature type="compositionally biased region" description="Pro residues" evidence="1">
    <location>
        <begin position="147"/>
        <end position="158"/>
    </location>
</feature>
<name>A0A4W3GPJ4_CALMI</name>
<dbReference type="STRING" id="7868.ENSCMIP00000005461"/>
<reference evidence="2" key="5">
    <citation type="submission" date="2025-09" db="UniProtKB">
        <authorList>
            <consortium name="Ensembl"/>
        </authorList>
    </citation>
    <scope>IDENTIFICATION</scope>
</reference>